<evidence type="ECO:0000313" key="2">
    <source>
        <dbReference type="Proteomes" id="UP000321570"/>
    </source>
</evidence>
<accession>A0A564Z518</accession>
<gene>
    <name evidence="1" type="ORF">WMSIL1_LOCUS12169</name>
</gene>
<proteinExistence type="predicted"/>
<name>A0A564Z518_HYMDI</name>
<dbReference type="EMBL" id="CABIJS010000588">
    <property type="protein sequence ID" value="VUZ53978.1"/>
    <property type="molecule type" value="Genomic_DNA"/>
</dbReference>
<organism evidence="1 2">
    <name type="scientific">Hymenolepis diminuta</name>
    <name type="common">Rat tapeworm</name>
    <dbReference type="NCBI Taxonomy" id="6216"/>
    <lineage>
        <taxon>Eukaryota</taxon>
        <taxon>Metazoa</taxon>
        <taxon>Spiralia</taxon>
        <taxon>Lophotrochozoa</taxon>
        <taxon>Platyhelminthes</taxon>
        <taxon>Cestoda</taxon>
        <taxon>Eucestoda</taxon>
        <taxon>Cyclophyllidea</taxon>
        <taxon>Hymenolepididae</taxon>
        <taxon>Hymenolepis</taxon>
    </lineage>
</organism>
<protein>
    <submittedName>
        <fullName evidence="1">Uncharacterized protein</fullName>
    </submittedName>
</protein>
<sequence>MPRGGKKPFQILFSFCRSRAGDNIYWWHPCHLVSILQCSAFVCKPSIHLQIGKDDNRTIQCAKTHLKRSLQMEYNIEAMFIEAIFLETIAECAGATKFHKSNLSVASPNGYLN</sequence>
<evidence type="ECO:0000313" key="1">
    <source>
        <dbReference type="EMBL" id="VUZ53978.1"/>
    </source>
</evidence>
<dbReference type="AlphaFoldDB" id="A0A564Z518"/>
<keyword evidence="2" id="KW-1185">Reference proteome</keyword>
<dbReference type="Proteomes" id="UP000321570">
    <property type="component" value="Unassembled WGS sequence"/>
</dbReference>
<reference evidence="1 2" key="1">
    <citation type="submission" date="2019-07" db="EMBL/GenBank/DDBJ databases">
        <authorList>
            <person name="Jastrzebski P J."/>
            <person name="Paukszto L."/>
            <person name="Jastrzebski P J."/>
        </authorList>
    </citation>
    <scope>NUCLEOTIDE SEQUENCE [LARGE SCALE GENOMIC DNA]</scope>
    <source>
        <strain evidence="1 2">WMS-il1</strain>
    </source>
</reference>